<organism evidence="2 3">
    <name type="scientific">Ichthyophthirius multifiliis</name>
    <name type="common">White spot disease agent</name>
    <name type="synonym">Ich</name>
    <dbReference type="NCBI Taxonomy" id="5932"/>
    <lineage>
        <taxon>Eukaryota</taxon>
        <taxon>Sar</taxon>
        <taxon>Alveolata</taxon>
        <taxon>Ciliophora</taxon>
        <taxon>Intramacronucleata</taxon>
        <taxon>Oligohymenophorea</taxon>
        <taxon>Hymenostomatida</taxon>
        <taxon>Ophryoglenina</taxon>
        <taxon>Ichthyophthirius</taxon>
    </lineage>
</organism>
<gene>
    <name evidence="2" type="ORF">IMG5_024730</name>
</gene>
<feature type="transmembrane region" description="Helical" evidence="1">
    <location>
        <begin position="101"/>
        <end position="121"/>
    </location>
</feature>
<keyword evidence="1" id="KW-0812">Transmembrane</keyword>
<evidence type="ECO:0000256" key="1">
    <source>
        <dbReference type="SAM" id="Phobius"/>
    </source>
</evidence>
<dbReference type="AlphaFoldDB" id="G0QL37"/>
<accession>G0QL37</accession>
<evidence type="ECO:0000313" key="2">
    <source>
        <dbReference type="EMBL" id="EGR34070.1"/>
    </source>
</evidence>
<keyword evidence="3" id="KW-1185">Reference proteome</keyword>
<evidence type="ECO:0000313" key="3">
    <source>
        <dbReference type="Proteomes" id="UP000008983"/>
    </source>
</evidence>
<proteinExistence type="predicted"/>
<protein>
    <recommendedName>
        <fullName evidence="4">Transmembrane protein</fullName>
    </recommendedName>
</protein>
<dbReference type="InParanoid" id="G0QL37"/>
<evidence type="ECO:0008006" key="4">
    <source>
        <dbReference type="Google" id="ProtNLM"/>
    </source>
</evidence>
<dbReference type="RefSeq" id="XP_004039374.1">
    <property type="nucleotide sequence ID" value="XM_004039326.1"/>
</dbReference>
<reference evidence="2 3" key="1">
    <citation type="submission" date="2011-07" db="EMBL/GenBank/DDBJ databases">
        <authorList>
            <person name="Coyne R."/>
            <person name="Brami D."/>
            <person name="Johnson J."/>
            <person name="Hostetler J."/>
            <person name="Hannick L."/>
            <person name="Clark T."/>
            <person name="Cassidy-Hanley D."/>
            <person name="Inman J."/>
        </authorList>
    </citation>
    <scope>NUCLEOTIDE SEQUENCE [LARGE SCALE GENOMIC DNA]</scope>
    <source>
        <strain evidence="2 3">G5</strain>
    </source>
</reference>
<keyword evidence="1" id="KW-1133">Transmembrane helix</keyword>
<keyword evidence="1" id="KW-0472">Membrane</keyword>
<name>G0QL37_ICHMU</name>
<dbReference type="EMBL" id="GL983210">
    <property type="protein sequence ID" value="EGR34070.1"/>
    <property type="molecule type" value="Genomic_DNA"/>
</dbReference>
<dbReference type="GeneID" id="14910257"/>
<sequence>MLGNTKQIKKEQYQEDQKTYFKKQSMIINFHILYKQDAYKYIWKCYKIYQIRKISKLELENLQKMEFLQQEQIGQQLKRRKKRYNQSNILKKIVQQHLQLILQYNIIPALLIFLLVMKILLMISNQQRQFYVWQIQQDLKEQKNQNPQEKDQTRPKPQIAVQVLWENVYKPQVIINVFLFLLENPNLQDYYKIHQVEIRKQVQLLLQGLPLNILMRLFLHFLLDKGL</sequence>
<dbReference type="Proteomes" id="UP000008983">
    <property type="component" value="Unassembled WGS sequence"/>
</dbReference>